<organism evidence="1">
    <name type="scientific">viral metagenome</name>
    <dbReference type="NCBI Taxonomy" id="1070528"/>
    <lineage>
        <taxon>unclassified sequences</taxon>
        <taxon>metagenomes</taxon>
        <taxon>organismal metagenomes</taxon>
    </lineage>
</organism>
<dbReference type="AlphaFoldDB" id="A0A6C0HV54"/>
<evidence type="ECO:0000313" key="1">
    <source>
        <dbReference type="EMBL" id="QHT84618.1"/>
    </source>
</evidence>
<accession>A0A6C0HV54</accession>
<protein>
    <submittedName>
        <fullName evidence="1">Uncharacterized protein</fullName>
    </submittedName>
</protein>
<name>A0A6C0HV54_9ZZZZ</name>
<dbReference type="EMBL" id="MN740021">
    <property type="protein sequence ID" value="QHT84618.1"/>
    <property type="molecule type" value="Genomic_DNA"/>
</dbReference>
<proteinExistence type="predicted"/>
<sequence length="32" mass="3786">MDSITWGKTRAIKNINKNIIKFKNIEYNDSMV</sequence>
<reference evidence="1" key="1">
    <citation type="journal article" date="2020" name="Nature">
        <title>Giant virus diversity and host interactions through global metagenomics.</title>
        <authorList>
            <person name="Schulz F."/>
            <person name="Roux S."/>
            <person name="Paez-Espino D."/>
            <person name="Jungbluth S."/>
            <person name="Walsh D.A."/>
            <person name="Denef V.J."/>
            <person name="McMahon K.D."/>
            <person name="Konstantinidis K.T."/>
            <person name="Eloe-Fadrosh E.A."/>
            <person name="Kyrpides N.C."/>
            <person name="Woyke T."/>
        </authorList>
    </citation>
    <scope>NUCLEOTIDE SEQUENCE</scope>
    <source>
        <strain evidence="1">GVMAG-M-3300023184-177</strain>
    </source>
</reference>